<comment type="catalytic activity">
    <reaction evidence="1">
        <text>ATP + protein L-histidine = ADP + protein N-phospho-L-histidine.</text>
        <dbReference type="EC" id="2.7.13.3"/>
    </reaction>
</comment>
<evidence type="ECO:0000256" key="2">
    <source>
        <dbReference type="ARBA" id="ARBA00012438"/>
    </source>
</evidence>
<dbReference type="InterPro" id="IPR036061">
    <property type="entry name" value="CheW-like_dom_sf"/>
</dbReference>
<comment type="caution">
    <text evidence="17">The sequence shown here is derived from an EMBL/GenBank/DDBJ whole genome shotgun (WGS) entry which is preliminary data.</text>
</comment>
<dbReference type="EC" id="2.7.13.3" evidence="2"/>
<dbReference type="GO" id="GO:0005737">
    <property type="term" value="C:cytoplasm"/>
    <property type="evidence" value="ECO:0007669"/>
    <property type="project" value="InterPro"/>
</dbReference>
<protein>
    <recommendedName>
        <fullName evidence="3">Chemotaxis protein CheA</fullName>
        <ecNumber evidence="2">2.7.13.3</ecNumber>
    </recommendedName>
</protein>
<dbReference type="InterPro" id="IPR036890">
    <property type="entry name" value="HATPase_C_sf"/>
</dbReference>
<feature type="modified residue" description="Phosphohistidine" evidence="12">
    <location>
        <position position="48"/>
    </location>
</feature>
<keyword evidence="7" id="KW-0547">Nucleotide-binding</keyword>
<dbReference type="AlphaFoldDB" id="A0A831RLZ2"/>
<dbReference type="InterPro" id="IPR004105">
    <property type="entry name" value="CheA-like_dim"/>
</dbReference>
<comment type="function">
    <text evidence="11">Involved in the transmission of sensory signals from the chemoreceptors to the flagellar motors. CheA is autophosphorylated; it can transfer its phosphate group to either CheB or CheY.</text>
</comment>
<dbReference type="SMART" id="SM00073">
    <property type="entry name" value="HPT"/>
    <property type="match status" value="1"/>
</dbReference>
<dbReference type="InterPro" id="IPR008207">
    <property type="entry name" value="Sig_transdc_His_kin_Hpt_dom"/>
</dbReference>
<dbReference type="PANTHER" id="PTHR43395">
    <property type="entry name" value="SENSOR HISTIDINE KINASE CHEA"/>
    <property type="match status" value="1"/>
</dbReference>
<evidence type="ECO:0000259" key="16">
    <source>
        <dbReference type="PROSITE" id="PS50894"/>
    </source>
</evidence>
<feature type="domain" description="HPt" evidence="16">
    <location>
        <begin position="1"/>
        <end position="105"/>
    </location>
</feature>
<keyword evidence="10" id="KW-0902">Two-component regulatory system</keyword>
<dbReference type="InterPro" id="IPR005467">
    <property type="entry name" value="His_kinase_dom"/>
</dbReference>
<keyword evidence="5 12" id="KW-0597">Phosphoprotein</keyword>
<name>A0A831RLZ2_9GAMM</name>
<evidence type="ECO:0000256" key="13">
    <source>
        <dbReference type="SAM" id="MobiDB-lite"/>
    </source>
</evidence>
<evidence type="ECO:0000256" key="9">
    <source>
        <dbReference type="ARBA" id="ARBA00022840"/>
    </source>
</evidence>
<dbReference type="PANTHER" id="PTHR43395:SF10">
    <property type="entry name" value="CHEMOTAXIS PROTEIN CHEA"/>
    <property type="match status" value="1"/>
</dbReference>
<evidence type="ECO:0000256" key="3">
    <source>
        <dbReference type="ARBA" id="ARBA00021495"/>
    </source>
</evidence>
<evidence type="ECO:0000256" key="4">
    <source>
        <dbReference type="ARBA" id="ARBA00022500"/>
    </source>
</evidence>
<dbReference type="PROSITE" id="PS50109">
    <property type="entry name" value="HIS_KIN"/>
    <property type="match status" value="1"/>
</dbReference>
<dbReference type="Pfam" id="PF02518">
    <property type="entry name" value="HATPase_c"/>
    <property type="match status" value="1"/>
</dbReference>
<dbReference type="Pfam" id="PF01627">
    <property type="entry name" value="Hpt"/>
    <property type="match status" value="1"/>
</dbReference>
<dbReference type="CDD" id="cd16916">
    <property type="entry name" value="HATPase_CheA-like"/>
    <property type="match status" value="1"/>
</dbReference>
<evidence type="ECO:0000256" key="8">
    <source>
        <dbReference type="ARBA" id="ARBA00022777"/>
    </source>
</evidence>
<evidence type="ECO:0000256" key="5">
    <source>
        <dbReference type="ARBA" id="ARBA00022553"/>
    </source>
</evidence>
<dbReference type="InterPro" id="IPR002545">
    <property type="entry name" value="CheW-lke_dom"/>
</dbReference>
<dbReference type="PRINTS" id="PR00344">
    <property type="entry name" value="BCTRLSENSOR"/>
</dbReference>
<dbReference type="SUPFAM" id="SSF50341">
    <property type="entry name" value="CheW-like"/>
    <property type="match status" value="1"/>
</dbReference>
<dbReference type="InterPro" id="IPR036641">
    <property type="entry name" value="HPT_dom_sf"/>
</dbReference>
<evidence type="ECO:0000259" key="15">
    <source>
        <dbReference type="PROSITE" id="PS50851"/>
    </source>
</evidence>
<dbReference type="GO" id="GO:0006935">
    <property type="term" value="P:chemotaxis"/>
    <property type="evidence" value="ECO:0007669"/>
    <property type="project" value="UniProtKB-KW"/>
</dbReference>
<feature type="region of interest" description="Disordered" evidence="13">
    <location>
        <begin position="245"/>
        <end position="292"/>
    </location>
</feature>
<dbReference type="FunFam" id="3.30.565.10:FF:000016">
    <property type="entry name" value="Chemotaxis protein CheA, putative"/>
    <property type="match status" value="1"/>
</dbReference>
<dbReference type="Gene3D" id="2.30.30.40">
    <property type="entry name" value="SH3 Domains"/>
    <property type="match status" value="1"/>
</dbReference>
<dbReference type="InterPro" id="IPR051315">
    <property type="entry name" value="Bact_Chemotaxis_CheA"/>
</dbReference>
<dbReference type="InterPro" id="IPR003594">
    <property type="entry name" value="HATPase_dom"/>
</dbReference>
<keyword evidence="8" id="KW-0418">Kinase</keyword>
<sequence length="688" mass="75743">MSIDMEQFHQVFFEESFEGLEVMEAGLLRMDGGAVDDEEINAIFRAAHSIKGGSGTFGFTEVADFTHVMETLLDEMRDGRRPVTPNTVQVLLRSVDVLREMLTATREGASPDPEQVRIQQAELESVLASPGTAPPEASVDAAPESREQAPEAAGWHIVFRPHPHMMRTGNDPLRIIRELAELGDLQVTGDVSLLPPFSEFDPEECYLSWDLHLDAPVDRARIDEIFDWVEDDCDLAIMPVMIDAPREEAPGPDQSRLSAVSPPAERRVGERRSPEPRRRQERRSGQASPSSSIRVDIGKIDALINMVGELVITQSMLSLLGDDFHMGQLGRLRDGLAQLDRHTRELQESVMQIRMLPISFTFSRFPRLVHDLGAKLGKKIELKMTGENTEVDKTVIEKIGDPLVHLVRNSLDHGLEMPEERIAAGKPETGTVELNAYHKGGNIVIEIRDDGRGLDRDRILAKALERGLVQEDHNLTDRQIHELIFQPGFSTAEQVSDVSGRGVGMDVVRRNINELGGSIEIESEPGQGSAIIIRLPLTLAILDGQTVAVGDETYIVPLISIVESIQVRREMIHLVAGRGETIRLRDDYLPVIRLHEVFGIENPRATDLVDGLLVVVEGEGGQFGILVDDLIGQQQVVIKSLEANYQRVEGISGATILGDGSVALILDIPGVLRLAAGAGDVDQLQQSA</sequence>
<dbReference type="GO" id="GO:0005524">
    <property type="term" value="F:ATP binding"/>
    <property type="evidence" value="ECO:0007669"/>
    <property type="project" value="UniProtKB-KW"/>
</dbReference>
<dbReference type="PROSITE" id="PS50851">
    <property type="entry name" value="CHEW"/>
    <property type="match status" value="1"/>
</dbReference>
<dbReference type="InterPro" id="IPR036097">
    <property type="entry name" value="HisK_dim/P_sf"/>
</dbReference>
<feature type="domain" description="Histidine kinase" evidence="14">
    <location>
        <begin position="288"/>
        <end position="539"/>
    </location>
</feature>
<dbReference type="Pfam" id="PF01584">
    <property type="entry name" value="CheW"/>
    <property type="match status" value="1"/>
</dbReference>
<gene>
    <name evidence="17" type="ORF">ENI96_02830</name>
</gene>
<dbReference type="CDD" id="cd00088">
    <property type="entry name" value="HPT"/>
    <property type="match status" value="1"/>
</dbReference>
<feature type="domain" description="CheW-like" evidence="15">
    <location>
        <begin position="541"/>
        <end position="677"/>
    </location>
</feature>
<feature type="compositionally biased region" description="Basic and acidic residues" evidence="13">
    <location>
        <begin position="264"/>
        <end position="284"/>
    </location>
</feature>
<keyword evidence="9" id="KW-0067">ATP-binding</keyword>
<keyword evidence="4" id="KW-0145">Chemotaxis</keyword>
<evidence type="ECO:0000256" key="12">
    <source>
        <dbReference type="PROSITE-ProRule" id="PRU00110"/>
    </source>
</evidence>
<dbReference type="Gene3D" id="1.10.287.560">
    <property type="entry name" value="Histidine kinase CheA-like, homodimeric domain"/>
    <property type="match status" value="1"/>
</dbReference>
<dbReference type="InterPro" id="IPR004358">
    <property type="entry name" value="Sig_transdc_His_kin-like_C"/>
</dbReference>
<evidence type="ECO:0000313" key="17">
    <source>
        <dbReference type="EMBL" id="HEB95351.1"/>
    </source>
</evidence>
<dbReference type="SUPFAM" id="SSF47226">
    <property type="entry name" value="Histidine-containing phosphotransfer domain, HPT domain"/>
    <property type="match status" value="1"/>
</dbReference>
<dbReference type="GO" id="GO:0000155">
    <property type="term" value="F:phosphorelay sensor kinase activity"/>
    <property type="evidence" value="ECO:0007669"/>
    <property type="project" value="InterPro"/>
</dbReference>
<evidence type="ECO:0000259" key="14">
    <source>
        <dbReference type="PROSITE" id="PS50109"/>
    </source>
</evidence>
<proteinExistence type="predicted"/>
<dbReference type="SMART" id="SM01231">
    <property type="entry name" value="H-kinase_dim"/>
    <property type="match status" value="1"/>
</dbReference>
<dbReference type="InterPro" id="IPR037006">
    <property type="entry name" value="CheA-like_homodim_sf"/>
</dbReference>
<keyword evidence="6" id="KW-0808">Transferase</keyword>
<dbReference type="Pfam" id="PF02895">
    <property type="entry name" value="H-kinase_dim"/>
    <property type="match status" value="1"/>
</dbReference>
<dbReference type="PROSITE" id="PS50894">
    <property type="entry name" value="HPT"/>
    <property type="match status" value="1"/>
</dbReference>
<dbReference type="EMBL" id="DRKP01000035">
    <property type="protein sequence ID" value="HEB95351.1"/>
    <property type="molecule type" value="Genomic_DNA"/>
</dbReference>
<evidence type="ECO:0000256" key="1">
    <source>
        <dbReference type="ARBA" id="ARBA00000085"/>
    </source>
</evidence>
<dbReference type="SUPFAM" id="SSF47384">
    <property type="entry name" value="Homodimeric domain of signal transducing histidine kinase"/>
    <property type="match status" value="1"/>
</dbReference>
<dbReference type="SMART" id="SM00387">
    <property type="entry name" value="HATPase_c"/>
    <property type="match status" value="1"/>
</dbReference>
<evidence type="ECO:0000256" key="6">
    <source>
        <dbReference type="ARBA" id="ARBA00022679"/>
    </source>
</evidence>
<evidence type="ECO:0000256" key="7">
    <source>
        <dbReference type="ARBA" id="ARBA00022741"/>
    </source>
</evidence>
<dbReference type="Gene3D" id="3.30.565.10">
    <property type="entry name" value="Histidine kinase-like ATPase, C-terminal domain"/>
    <property type="match status" value="1"/>
</dbReference>
<dbReference type="Proteomes" id="UP000886251">
    <property type="component" value="Unassembled WGS sequence"/>
</dbReference>
<evidence type="ECO:0000256" key="10">
    <source>
        <dbReference type="ARBA" id="ARBA00023012"/>
    </source>
</evidence>
<accession>A0A831RLZ2</accession>
<evidence type="ECO:0000256" key="11">
    <source>
        <dbReference type="ARBA" id="ARBA00035100"/>
    </source>
</evidence>
<organism evidence="17">
    <name type="scientific">Sedimenticola thiotaurini</name>
    <dbReference type="NCBI Taxonomy" id="1543721"/>
    <lineage>
        <taxon>Bacteria</taxon>
        <taxon>Pseudomonadati</taxon>
        <taxon>Pseudomonadota</taxon>
        <taxon>Gammaproteobacteria</taxon>
        <taxon>Chromatiales</taxon>
        <taxon>Sedimenticolaceae</taxon>
        <taxon>Sedimenticola</taxon>
    </lineage>
</organism>
<dbReference type="CDD" id="cd00731">
    <property type="entry name" value="CheA_reg"/>
    <property type="match status" value="1"/>
</dbReference>
<dbReference type="Gene3D" id="1.20.120.160">
    <property type="entry name" value="HPT domain"/>
    <property type="match status" value="1"/>
</dbReference>
<dbReference type="SMART" id="SM00260">
    <property type="entry name" value="CheW"/>
    <property type="match status" value="1"/>
</dbReference>
<dbReference type="FunFam" id="2.30.30.40:FF:000048">
    <property type="entry name" value="Chemotaxis protein CheA, putative"/>
    <property type="match status" value="1"/>
</dbReference>
<reference evidence="17" key="1">
    <citation type="journal article" date="2020" name="mSystems">
        <title>Genome- and Community-Level Interaction Insights into Carbon Utilization and Element Cycling Functions of Hydrothermarchaeota in Hydrothermal Sediment.</title>
        <authorList>
            <person name="Zhou Z."/>
            <person name="Liu Y."/>
            <person name="Xu W."/>
            <person name="Pan J."/>
            <person name="Luo Z.H."/>
            <person name="Li M."/>
        </authorList>
    </citation>
    <scope>NUCLEOTIDE SEQUENCE [LARGE SCALE GENOMIC DNA]</scope>
    <source>
        <strain evidence="17">HyVt-443</strain>
    </source>
</reference>
<dbReference type="SUPFAM" id="SSF55874">
    <property type="entry name" value="ATPase domain of HSP90 chaperone/DNA topoisomerase II/histidine kinase"/>
    <property type="match status" value="1"/>
</dbReference>
<feature type="region of interest" description="Disordered" evidence="13">
    <location>
        <begin position="127"/>
        <end position="147"/>
    </location>
</feature>